<dbReference type="OrthoDB" id="1352332at2"/>
<protein>
    <submittedName>
        <fullName evidence="1">Uncharacterized protein</fullName>
    </submittedName>
</protein>
<comment type="caution">
    <text evidence="1">The sequence shown here is derived from an EMBL/GenBank/DDBJ whole genome shotgun (WGS) entry which is preliminary data.</text>
</comment>
<reference evidence="1 2" key="1">
    <citation type="submission" date="2014-12" db="EMBL/GenBank/DDBJ databases">
        <title>Genome sequence of Flavobacterium beibuense RSKm HC5.</title>
        <authorList>
            <person name="Kim J.F."/>
            <person name="Song J.Y."/>
            <person name="Kwak M.-J."/>
            <person name="Lee S.-W."/>
        </authorList>
    </citation>
    <scope>NUCLEOTIDE SEQUENCE [LARGE SCALE GENOMIC DNA]</scope>
    <source>
        <strain evidence="1 2">RSKm HC5</strain>
    </source>
</reference>
<sequence>MKTIAVYIFISLFCCLQKSNQCNLITDIIRHKEVQHFLHPEAKGRDTLYIQKTEICKEYNQKVNGIHVIAVNRKEWQTKPNRLELSLVKENGQLKRINMHYPPEGAVFIAYLDELGNLENINAFEK</sequence>
<evidence type="ECO:0000313" key="1">
    <source>
        <dbReference type="EMBL" id="RYJ42464.1"/>
    </source>
</evidence>
<keyword evidence="2" id="KW-1185">Reference proteome</keyword>
<dbReference type="RefSeq" id="WP_129751365.1">
    <property type="nucleotide sequence ID" value="NZ_JUIW01000007.1"/>
</dbReference>
<dbReference type="AlphaFoldDB" id="A0A444W9E1"/>
<evidence type="ECO:0000313" key="2">
    <source>
        <dbReference type="Proteomes" id="UP000289775"/>
    </source>
</evidence>
<dbReference type="Proteomes" id="UP000289775">
    <property type="component" value="Unassembled WGS sequence"/>
</dbReference>
<accession>A0A444W9E1</accession>
<proteinExistence type="predicted"/>
<gene>
    <name evidence="1" type="ORF">NU09_2250</name>
</gene>
<organism evidence="1 2">
    <name type="scientific">Flavobacterium beibuense</name>
    <dbReference type="NCBI Taxonomy" id="657326"/>
    <lineage>
        <taxon>Bacteria</taxon>
        <taxon>Pseudomonadati</taxon>
        <taxon>Bacteroidota</taxon>
        <taxon>Flavobacteriia</taxon>
        <taxon>Flavobacteriales</taxon>
        <taxon>Flavobacteriaceae</taxon>
        <taxon>Flavobacterium</taxon>
    </lineage>
</organism>
<dbReference type="EMBL" id="JUIW01000007">
    <property type="protein sequence ID" value="RYJ42464.1"/>
    <property type="molecule type" value="Genomic_DNA"/>
</dbReference>
<name>A0A444W9E1_9FLAO</name>